<dbReference type="CDD" id="cd12831">
    <property type="entry name" value="TmCorA-like_u2"/>
    <property type="match status" value="1"/>
</dbReference>
<dbReference type="STRING" id="1413211.U473_13760"/>
<accession>A0A135L0M9</accession>
<dbReference type="GO" id="GO:0005886">
    <property type="term" value="C:plasma membrane"/>
    <property type="evidence" value="ECO:0007669"/>
    <property type="project" value="UniProtKB-SubCell"/>
</dbReference>
<sequence length="313" mass="37580">MIRTIAVTKNRQLIEGLPLEELKTSQIDWYWVDFESPTEEEKKLLESYFHFHPLAIEDCLQFLQRPKLDYYDGYNFFVLHSLNQDTLLAEEVDLFVSSQFIVSFQLFQSSEIELVRQELISDPLSLEKGPFHIMYRIIDKIVDYYFPTIYKIEDRINEIDNSIRPIHMLMDEVFDLRSQLLTIRHTIFPMRDLLYRIINSERLEIVKEQHIYFTDIYDHLLKLTEMIESNREVTSDIRDSYLSLSSNRMNTIMMTLTVITTIFMPLTFIAGVYGMNFKYMPELNWHYGYFITLGFMGIIALSMYFWFKHKGWF</sequence>
<comment type="subcellular location">
    <subcellularLocation>
        <location evidence="1">Cell membrane</location>
        <topology evidence="1">Multi-pass membrane protein</topology>
    </subcellularLocation>
    <subcellularLocation>
        <location evidence="8">Membrane</location>
        <topology evidence="8">Multi-pass membrane protein</topology>
    </subcellularLocation>
</comment>
<evidence type="ECO:0000256" key="6">
    <source>
        <dbReference type="ARBA" id="ARBA00022989"/>
    </source>
</evidence>
<comment type="similarity">
    <text evidence="2 8">Belongs to the CorA metal ion transporter (MIT) (TC 1.A.35) family.</text>
</comment>
<keyword evidence="8" id="KW-0406">Ion transport</keyword>
<dbReference type="InterPro" id="IPR004488">
    <property type="entry name" value="Mg/Co-transport_prot_CorA"/>
</dbReference>
<keyword evidence="7 8" id="KW-0472">Membrane</keyword>
<reference evidence="9 10" key="1">
    <citation type="submission" date="2016-02" db="EMBL/GenBank/DDBJ databases">
        <title>Draft Genome for Tepidibacillus decaturensis nov. sp. Strain Z9, an Anaerobic, Moderately Thermophilic and Heterotrophic Bacterium from Deep Subsurface of the Illinois Basin, USA.</title>
        <authorList>
            <person name="Dong Y."/>
            <person name="Chang J.Y."/>
            <person name="Sanford R."/>
            <person name="Fouke B.W."/>
        </authorList>
    </citation>
    <scope>NUCLEOTIDE SEQUENCE [LARGE SCALE GENOMIC DNA]</scope>
    <source>
        <strain evidence="9 10">Z9</strain>
    </source>
</reference>
<dbReference type="Gene3D" id="1.20.58.340">
    <property type="entry name" value="Magnesium transport protein CorA, transmembrane region"/>
    <property type="match status" value="2"/>
</dbReference>
<keyword evidence="5 8" id="KW-0812">Transmembrane</keyword>
<dbReference type="GO" id="GO:0015095">
    <property type="term" value="F:magnesium ion transmembrane transporter activity"/>
    <property type="evidence" value="ECO:0007669"/>
    <property type="project" value="UniProtKB-UniRule"/>
</dbReference>
<dbReference type="Gene3D" id="3.30.460.20">
    <property type="entry name" value="CorA soluble domain-like"/>
    <property type="match status" value="1"/>
</dbReference>
<evidence type="ECO:0000256" key="1">
    <source>
        <dbReference type="ARBA" id="ARBA00004651"/>
    </source>
</evidence>
<evidence type="ECO:0000256" key="3">
    <source>
        <dbReference type="ARBA" id="ARBA00022448"/>
    </source>
</evidence>
<dbReference type="Pfam" id="PF01544">
    <property type="entry name" value="CorA"/>
    <property type="match status" value="1"/>
</dbReference>
<dbReference type="Proteomes" id="UP000070352">
    <property type="component" value="Unassembled WGS sequence"/>
</dbReference>
<dbReference type="NCBIfam" id="TIGR00383">
    <property type="entry name" value="corA"/>
    <property type="match status" value="1"/>
</dbReference>
<evidence type="ECO:0000256" key="2">
    <source>
        <dbReference type="ARBA" id="ARBA00009765"/>
    </source>
</evidence>
<dbReference type="InterPro" id="IPR045863">
    <property type="entry name" value="CorA_TM1_TM2"/>
</dbReference>
<dbReference type="GO" id="GO:0015087">
    <property type="term" value="F:cobalt ion transmembrane transporter activity"/>
    <property type="evidence" value="ECO:0007669"/>
    <property type="project" value="UniProtKB-UniRule"/>
</dbReference>
<dbReference type="SUPFAM" id="SSF144083">
    <property type="entry name" value="Magnesium transport protein CorA, transmembrane region"/>
    <property type="match status" value="1"/>
</dbReference>
<dbReference type="SUPFAM" id="SSF143865">
    <property type="entry name" value="CorA soluble domain-like"/>
    <property type="match status" value="1"/>
</dbReference>
<keyword evidence="6 8" id="KW-1133">Transmembrane helix</keyword>
<comment type="caution">
    <text evidence="9">The sequence shown here is derived from an EMBL/GenBank/DDBJ whole genome shotgun (WGS) entry which is preliminary data.</text>
</comment>
<organism evidence="9 10">
    <name type="scientific">Tepidibacillus decaturensis</name>
    <dbReference type="NCBI Taxonomy" id="1413211"/>
    <lineage>
        <taxon>Bacteria</taxon>
        <taxon>Bacillati</taxon>
        <taxon>Bacillota</taxon>
        <taxon>Bacilli</taxon>
        <taxon>Bacillales</taxon>
        <taxon>Bacillaceae</taxon>
        <taxon>Tepidibacillus</taxon>
    </lineage>
</organism>
<feature type="transmembrane region" description="Helical" evidence="8">
    <location>
        <begin position="287"/>
        <end position="307"/>
    </location>
</feature>
<protein>
    <recommendedName>
        <fullName evidence="8">Magnesium transport protein CorA</fullName>
    </recommendedName>
</protein>
<keyword evidence="8" id="KW-0460">Magnesium</keyword>
<feature type="transmembrane region" description="Helical" evidence="8">
    <location>
        <begin position="252"/>
        <end position="275"/>
    </location>
</feature>
<comment type="function">
    <text evidence="8">Mediates influx of magnesium ions.</text>
</comment>
<dbReference type="PANTHER" id="PTHR46494:SF1">
    <property type="entry name" value="CORA FAMILY METAL ION TRANSPORTER (EUROFUNG)"/>
    <property type="match status" value="1"/>
</dbReference>
<dbReference type="GO" id="GO:0000287">
    <property type="term" value="F:magnesium ion binding"/>
    <property type="evidence" value="ECO:0007669"/>
    <property type="project" value="TreeGrafter"/>
</dbReference>
<dbReference type="RefSeq" id="WP_068727774.1">
    <property type="nucleotide sequence ID" value="NZ_LSKU01000002.1"/>
</dbReference>
<dbReference type="AlphaFoldDB" id="A0A135L0M9"/>
<proteinExistence type="inferred from homology"/>
<dbReference type="PANTHER" id="PTHR46494">
    <property type="entry name" value="CORA FAMILY METAL ION TRANSPORTER (EUROFUNG)"/>
    <property type="match status" value="1"/>
</dbReference>
<name>A0A135L0M9_9BACI</name>
<keyword evidence="3 8" id="KW-0813">Transport</keyword>
<dbReference type="InterPro" id="IPR002523">
    <property type="entry name" value="MgTranspt_CorA/ZnTranspt_ZntB"/>
</dbReference>
<dbReference type="InterPro" id="IPR045861">
    <property type="entry name" value="CorA_cytoplasmic_dom"/>
</dbReference>
<evidence type="ECO:0000256" key="8">
    <source>
        <dbReference type="RuleBase" id="RU362010"/>
    </source>
</evidence>
<gene>
    <name evidence="8" type="primary">corA</name>
    <name evidence="9" type="ORF">U473_13760</name>
</gene>
<keyword evidence="10" id="KW-1185">Reference proteome</keyword>
<evidence type="ECO:0000313" key="9">
    <source>
        <dbReference type="EMBL" id="KXG42541.1"/>
    </source>
</evidence>
<dbReference type="FunFam" id="1.20.58.340:FF:000012">
    <property type="entry name" value="Magnesium transport protein CorA"/>
    <property type="match status" value="1"/>
</dbReference>
<dbReference type="OrthoDB" id="9803416at2"/>
<evidence type="ECO:0000256" key="4">
    <source>
        <dbReference type="ARBA" id="ARBA00022475"/>
    </source>
</evidence>
<dbReference type="GO" id="GO:0050897">
    <property type="term" value="F:cobalt ion binding"/>
    <property type="evidence" value="ECO:0007669"/>
    <property type="project" value="TreeGrafter"/>
</dbReference>
<evidence type="ECO:0000256" key="7">
    <source>
        <dbReference type="ARBA" id="ARBA00023136"/>
    </source>
</evidence>
<dbReference type="EMBL" id="LSKU01000002">
    <property type="protein sequence ID" value="KXG42541.1"/>
    <property type="molecule type" value="Genomic_DNA"/>
</dbReference>
<evidence type="ECO:0000313" key="10">
    <source>
        <dbReference type="Proteomes" id="UP000070352"/>
    </source>
</evidence>
<evidence type="ECO:0000256" key="5">
    <source>
        <dbReference type="ARBA" id="ARBA00022692"/>
    </source>
</evidence>
<keyword evidence="4 8" id="KW-1003">Cell membrane</keyword>